<feature type="transmembrane region" description="Helical" evidence="8">
    <location>
        <begin position="12"/>
        <end position="34"/>
    </location>
</feature>
<dbReference type="CDD" id="cd17356">
    <property type="entry name" value="MFS_HXT"/>
    <property type="match status" value="1"/>
</dbReference>
<sequence>MGFTIKKPADVPGSAAPAIIIGLFVAFGGVLFGYDTGTIGGILAMPFWRELFSTGYINPADDHPDVTSTQKSEIVSILSAGTFFGALLSAPVADTLGRRMGMIFNTGVFTLGVILQTIATAIPMFVAGRFFAGLGVGLLSATIPLYQSETAPKWIRGTIVGCYQWAITIGLLLAAIVLNATKDRNDTGSYRIPVAVQFIFSIILVVGMLILPETPRFLIRKGNNAKAAKALSQLRRLPIDHPALVEELAEIQANHEYEMNIGSASYIACFKPPIRKRQLTGIALQALQQLTGVNFIFYYGTSYFQNSGIENPFIVSMITSVVNVVSTIPGLYLVEIWGRRPLLMFGAVGMSVCQLIVACVGTALPDSVIANKTLIAFVCIYIFFFACSWGPCAWVVTGESFPLKARAKGLSMTTAANWLLNFCIAYATPYMVDAGPGNANMGSKVFFVWGGFCVICTFFVYFFIYETKGLSLEQVDELYAKIPKAWKSPGFVPSVNYQEVKDVAGPESRRHTLAELENAAIRRKSTAGGVDDVTYTEKA</sequence>
<dbReference type="NCBIfam" id="TIGR00879">
    <property type="entry name" value="SP"/>
    <property type="match status" value="1"/>
</dbReference>
<dbReference type="PROSITE" id="PS50850">
    <property type="entry name" value="MFS"/>
    <property type="match status" value="1"/>
</dbReference>
<dbReference type="SUPFAM" id="SSF103473">
    <property type="entry name" value="MFS general substrate transporter"/>
    <property type="match status" value="1"/>
</dbReference>
<keyword evidence="5 8" id="KW-1133">Transmembrane helix</keyword>
<comment type="subcellular location">
    <subcellularLocation>
        <location evidence="1">Membrane</location>
        <topology evidence="1">Multi-pass membrane protein</topology>
    </subcellularLocation>
</comment>
<dbReference type="PANTHER" id="PTHR48022:SF17">
    <property type="entry name" value="HEXOSE TRANSPORTER"/>
    <property type="match status" value="1"/>
</dbReference>
<dbReference type="PANTHER" id="PTHR48022">
    <property type="entry name" value="PLASTIDIC GLUCOSE TRANSPORTER 4"/>
    <property type="match status" value="1"/>
</dbReference>
<feature type="transmembrane region" description="Helical" evidence="8">
    <location>
        <begin position="125"/>
        <end position="146"/>
    </location>
</feature>
<dbReference type="EMBL" id="JAVRRG010000091">
    <property type="protein sequence ID" value="KAK5087382.1"/>
    <property type="molecule type" value="Genomic_DNA"/>
</dbReference>
<gene>
    <name evidence="10" type="primary">SNF3</name>
    <name evidence="10" type="ORF">LTR24_006733</name>
</gene>
<keyword evidence="6 8" id="KW-0472">Membrane</keyword>
<proteinExistence type="inferred from homology"/>
<dbReference type="InterPro" id="IPR005829">
    <property type="entry name" value="Sugar_transporter_CS"/>
</dbReference>
<feature type="transmembrane region" description="Helical" evidence="8">
    <location>
        <begin position="190"/>
        <end position="211"/>
    </location>
</feature>
<feature type="transmembrane region" description="Helical" evidence="8">
    <location>
        <begin position="375"/>
        <end position="397"/>
    </location>
</feature>
<dbReference type="Pfam" id="PF00083">
    <property type="entry name" value="Sugar_tr"/>
    <property type="match status" value="1"/>
</dbReference>
<evidence type="ECO:0000256" key="6">
    <source>
        <dbReference type="ARBA" id="ARBA00023136"/>
    </source>
</evidence>
<accession>A0ABR0K4Z5</accession>
<organism evidence="10 11">
    <name type="scientific">Lithohypha guttulata</name>
    <dbReference type="NCBI Taxonomy" id="1690604"/>
    <lineage>
        <taxon>Eukaryota</taxon>
        <taxon>Fungi</taxon>
        <taxon>Dikarya</taxon>
        <taxon>Ascomycota</taxon>
        <taxon>Pezizomycotina</taxon>
        <taxon>Eurotiomycetes</taxon>
        <taxon>Chaetothyriomycetidae</taxon>
        <taxon>Chaetothyriales</taxon>
        <taxon>Trichomeriaceae</taxon>
        <taxon>Lithohypha</taxon>
    </lineage>
</organism>
<dbReference type="InterPro" id="IPR003663">
    <property type="entry name" value="Sugar/inositol_transpt"/>
</dbReference>
<feature type="transmembrane region" description="Helical" evidence="8">
    <location>
        <begin position="100"/>
        <end position="119"/>
    </location>
</feature>
<feature type="transmembrane region" description="Helical" evidence="8">
    <location>
        <begin position="409"/>
        <end position="427"/>
    </location>
</feature>
<feature type="transmembrane region" description="Helical" evidence="8">
    <location>
        <begin position="158"/>
        <end position="178"/>
    </location>
</feature>
<evidence type="ECO:0000256" key="8">
    <source>
        <dbReference type="SAM" id="Phobius"/>
    </source>
</evidence>
<feature type="transmembrane region" description="Helical" evidence="8">
    <location>
        <begin position="281"/>
        <end position="301"/>
    </location>
</feature>
<comment type="caution">
    <text evidence="10">The sequence shown here is derived from an EMBL/GenBank/DDBJ whole genome shotgun (WGS) entry which is preliminary data.</text>
</comment>
<dbReference type="InterPro" id="IPR050360">
    <property type="entry name" value="MFS_Sugar_Transporters"/>
</dbReference>
<evidence type="ECO:0000313" key="11">
    <source>
        <dbReference type="Proteomes" id="UP001345013"/>
    </source>
</evidence>
<feature type="transmembrane region" description="Helical" evidence="8">
    <location>
        <begin position="447"/>
        <end position="464"/>
    </location>
</feature>
<dbReference type="Proteomes" id="UP001345013">
    <property type="component" value="Unassembled WGS sequence"/>
</dbReference>
<dbReference type="InterPro" id="IPR020846">
    <property type="entry name" value="MFS_dom"/>
</dbReference>
<feature type="domain" description="Major facilitator superfamily (MFS) profile" evidence="9">
    <location>
        <begin position="21"/>
        <end position="468"/>
    </location>
</feature>
<dbReference type="PROSITE" id="PS00216">
    <property type="entry name" value="SUGAR_TRANSPORT_1"/>
    <property type="match status" value="1"/>
</dbReference>
<protein>
    <submittedName>
        <fullName evidence="10">Plasma membrane low glucose sensor</fullName>
    </submittedName>
</protein>
<evidence type="ECO:0000256" key="5">
    <source>
        <dbReference type="ARBA" id="ARBA00022989"/>
    </source>
</evidence>
<keyword evidence="4 8" id="KW-0812">Transmembrane</keyword>
<dbReference type="InterPro" id="IPR036259">
    <property type="entry name" value="MFS_trans_sf"/>
</dbReference>
<feature type="transmembrane region" description="Helical" evidence="8">
    <location>
        <begin position="313"/>
        <end position="334"/>
    </location>
</feature>
<reference evidence="10 11" key="1">
    <citation type="submission" date="2023-08" db="EMBL/GenBank/DDBJ databases">
        <title>Black Yeasts Isolated from many extreme environments.</title>
        <authorList>
            <person name="Coleine C."/>
            <person name="Stajich J.E."/>
            <person name="Selbmann L."/>
        </authorList>
    </citation>
    <scope>NUCLEOTIDE SEQUENCE [LARGE SCALE GENOMIC DNA]</scope>
    <source>
        <strain evidence="10 11">CCFEE 5885</strain>
    </source>
</reference>
<evidence type="ECO:0000313" key="10">
    <source>
        <dbReference type="EMBL" id="KAK5087382.1"/>
    </source>
</evidence>
<keyword evidence="3 7" id="KW-0813">Transport</keyword>
<dbReference type="PRINTS" id="PR00171">
    <property type="entry name" value="SUGRTRNSPORT"/>
</dbReference>
<keyword evidence="11" id="KW-1185">Reference proteome</keyword>
<evidence type="ECO:0000256" key="7">
    <source>
        <dbReference type="RuleBase" id="RU003346"/>
    </source>
</evidence>
<evidence type="ECO:0000256" key="3">
    <source>
        <dbReference type="ARBA" id="ARBA00022448"/>
    </source>
</evidence>
<feature type="transmembrane region" description="Helical" evidence="8">
    <location>
        <begin position="341"/>
        <end position="363"/>
    </location>
</feature>
<name>A0ABR0K4Z5_9EURO</name>
<evidence type="ECO:0000256" key="2">
    <source>
        <dbReference type="ARBA" id="ARBA00010992"/>
    </source>
</evidence>
<evidence type="ECO:0000259" key="9">
    <source>
        <dbReference type="PROSITE" id="PS50850"/>
    </source>
</evidence>
<comment type="similarity">
    <text evidence="2 7">Belongs to the major facilitator superfamily. Sugar transporter (TC 2.A.1.1) family.</text>
</comment>
<feature type="transmembrane region" description="Helical" evidence="8">
    <location>
        <begin position="74"/>
        <end position="93"/>
    </location>
</feature>
<evidence type="ECO:0000256" key="4">
    <source>
        <dbReference type="ARBA" id="ARBA00022692"/>
    </source>
</evidence>
<dbReference type="PROSITE" id="PS00217">
    <property type="entry name" value="SUGAR_TRANSPORT_2"/>
    <property type="match status" value="1"/>
</dbReference>
<dbReference type="Gene3D" id="1.20.1250.20">
    <property type="entry name" value="MFS general substrate transporter like domains"/>
    <property type="match status" value="1"/>
</dbReference>
<evidence type="ECO:0000256" key="1">
    <source>
        <dbReference type="ARBA" id="ARBA00004141"/>
    </source>
</evidence>
<dbReference type="InterPro" id="IPR005828">
    <property type="entry name" value="MFS_sugar_transport-like"/>
</dbReference>